<organism evidence="3">
    <name type="scientific">Planktothricoides sp. SpSt-374</name>
    <dbReference type="NCBI Taxonomy" id="2282167"/>
    <lineage>
        <taxon>Bacteria</taxon>
        <taxon>Bacillati</taxon>
        <taxon>Cyanobacteriota</taxon>
        <taxon>Cyanophyceae</taxon>
        <taxon>Oscillatoriophycideae</taxon>
        <taxon>Oscillatoriales</taxon>
        <taxon>Oscillatoriaceae</taxon>
        <taxon>Planktothricoides</taxon>
    </lineage>
</organism>
<feature type="transmembrane region" description="Helical" evidence="1">
    <location>
        <begin position="420"/>
        <end position="442"/>
    </location>
</feature>
<evidence type="ECO:0000256" key="1">
    <source>
        <dbReference type="SAM" id="Phobius"/>
    </source>
</evidence>
<proteinExistence type="predicted"/>
<dbReference type="InterPro" id="IPR007111">
    <property type="entry name" value="NACHT_NTPase"/>
</dbReference>
<evidence type="ECO:0000259" key="2">
    <source>
        <dbReference type="PROSITE" id="PS50837"/>
    </source>
</evidence>
<protein>
    <submittedName>
        <fullName evidence="3">NACHT domain-containing protein</fullName>
    </submittedName>
</protein>
<dbReference type="PROSITE" id="PS50837">
    <property type="entry name" value="NACHT"/>
    <property type="match status" value="1"/>
</dbReference>
<accession>A0A7C3ZZH3</accession>
<feature type="transmembrane region" description="Helical" evidence="1">
    <location>
        <begin position="454"/>
        <end position="478"/>
    </location>
</feature>
<dbReference type="AlphaFoldDB" id="A0A7C3ZZH3"/>
<feature type="domain" description="NACHT" evidence="2">
    <location>
        <begin position="95"/>
        <end position="208"/>
    </location>
</feature>
<keyword evidence="1" id="KW-0812">Transmembrane</keyword>
<feature type="transmembrane region" description="Helical" evidence="1">
    <location>
        <begin position="386"/>
        <end position="408"/>
    </location>
</feature>
<comment type="caution">
    <text evidence="3">The sequence shown here is derived from an EMBL/GenBank/DDBJ whole genome shotgun (WGS) entry which is preliminary data.</text>
</comment>
<keyword evidence="1" id="KW-1133">Transmembrane helix</keyword>
<keyword evidence="1" id="KW-0472">Membrane</keyword>
<feature type="transmembrane region" description="Helical" evidence="1">
    <location>
        <begin position="360"/>
        <end position="380"/>
    </location>
</feature>
<feature type="transmembrane region" description="Helical" evidence="1">
    <location>
        <begin position="84"/>
        <end position="105"/>
    </location>
</feature>
<gene>
    <name evidence="3" type="ORF">ENR15_23640</name>
</gene>
<name>A0A7C3ZZH3_9CYAN</name>
<sequence>MGGILLVLRTLVPQQAVLPWEWQRLWKQEIASGEELLTAVREEVEARMRQSLRPEAEPPVPRLWEVEVKVGKQRSQKLSAGQSILDFFAGGAFAGILLILGAPGAGKTTTLLELAAVWANGSDSSVPVLLDLGSWRSRQPVRKWLLALVSAKYGVSVAVVRQLLEAGNLVLLLDGLDELAPALQEECLQQLNHLHEVLPSLRLVVCARHDWYQQCHHRLRLYGAVGLQPLRTEQIQEYLFATRARQLWYQIADVPVLLALAKNPLLLNLMIWADEEILINSWKRLETKRERREYVLNAFIRRQLNCCPGQPWYRGGRKPTAEQARGWLGWLAERMQERAMADFSVLTMLFPGERSPLQSVYTWAIVLLLVFAYTLCFGVINHHQWGWVYAVIYGIVGGGMGAIASVRASRQPLAPTSPQSLWFAAFKGIIIAAIGLLSWQLLTLVPGVDSNPDYPAAVLMFTALVAPVFGQVGGILAAMPAIESLAHRFILWRLGHIPWNCRRFLNYAAACGFLVRVGDRYRFSHPLVQNQFATIHSRSRQGEEVTE</sequence>
<dbReference type="SUPFAM" id="SSF52540">
    <property type="entry name" value="P-loop containing nucleoside triphosphate hydrolases"/>
    <property type="match status" value="1"/>
</dbReference>
<dbReference type="EMBL" id="DSPX01000247">
    <property type="protein sequence ID" value="HGG03549.1"/>
    <property type="molecule type" value="Genomic_DNA"/>
</dbReference>
<dbReference type="SMART" id="SM00382">
    <property type="entry name" value="AAA"/>
    <property type="match status" value="1"/>
</dbReference>
<dbReference type="Pfam" id="PF05729">
    <property type="entry name" value="NACHT"/>
    <property type="match status" value="1"/>
</dbReference>
<dbReference type="Gene3D" id="3.40.50.300">
    <property type="entry name" value="P-loop containing nucleotide triphosphate hydrolases"/>
    <property type="match status" value="1"/>
</dbReference>
<dbReference type="InterPro" id="IPR003593">
    <property type="entry name" value="AAA+_ATPase"/>
</dbReference>
<dbReference type="InterPro" id="IPR027417">
    <property type="entry name" value="P-loop_NTPase"/>
</dbReference>
<evidence type="ECO:0000313" key="3">
    <source>
        <dbReference type="EMBL" id="HGG03549.1"/>
    </source>
</evidence>
<reference evidence="3" key="1">
    <citation type="journal article" date="2020" name="mSystems">
        <title>Genome- and Community-Level Interaction Insights into Carbon Utilization and Element Cycling Functions of Hydrothermarchaeota in Hydrothermal Sediment.</title>
        <authorList>
            <person name="Zhou Z."/>
            <person name="Liu Y."/>
            <person name="Xu W."/>
            <person name="Pan J."/>
            <person name="Luo Z.H."/>
            <person name="Li M."/>
        </authorList>
    </citation>
    <scope>NUCLEOTIDE SEQUENCE [LARGE SCALE GENOMIC DNA]</scope>
    <source>
        <strain evidence="3">SpSt-374</strain>
    </source>
</reference>